<dbReference type="GO" id="GO:0004806">
    <property type="term" value="F:triacylglycerol lipase activity"/>
    <property type="evidence" value="ECO:0007669"/>
    <property type="project" value="TreeGrafter"/>
</dbReference>
<name>A0AAU8JRM9_9ACTN</name>
<organism evidence="2">
    <name type="scientific">Kitasatospora camelliae</name>
    <dbReference type="NCBI Taxonomy" id="3156397"/>
    <lineage>
        <taxon>Bacteria</taxon>
        <taxon>Bacillati</taxon>
        <taxon>Actinomycetota</taxon>
        <taxon>Actinomycetes</taxon>
        <taxon>Kitasatosporales</taxon>
        <taxon>Streptomycetaceae</taxon>
        <taxon>Kitasatospora</taxon>
    </lineage>
</organism>
<accession>A0AAU8JRM9</accession>
<dbReference type="PANTHER" id="PTHR43433:SF5">
    <property type="entry name" value="AB HYDROLASE-1 DOMAIN-CONTAINING PROTEIN"/>
    <property type="match status" value="1"/>
</dbReference>
<dbReference type="AlphaFoldDB" id="A0AAU8JRM9"/>
<dbReference type="SUPFAM" id="SSF53474">
    <property type="entry name" value="alpha/beta-Hydrolases"/>
    <property type="match status" value="1"/>
</dbReference>
<sequence>MTPPGTTGTLDVPGATLHYEVRGSGPVLLLIPGGAGDAGMYTGLTAALADRHTVIGYDQRGLSRSRIHGEAGTADGRPTGEQRVTEWSEDVSRLLHALAPGEQATVVGCSSGAIVALDLLARHPEQVRRVVAHEPPLVDLLPDPAPHRALFAEVREIFRRSGVGPAMARFSEGLGGRQDDRPTELPPELAEFAPRMHANLPVFLEQVLCPFSSGRPDLDRLRPVADRLVLAVGRESRGQVPLYGPAERLAELLDCRLAEFPGGHLGATERPREFAEQLEKEIA</sequence>
<dbReference type="GO" id="GO:0046503">
    <property type="term" value="P:glycerolipid catabolic process"/>
    <property type="evidence" value="ECO:0007669"/>
    <property type="project" value="TreeGrafter"/>
</dbReference>
<feature type="domain" description="AB hydrolase-1" evidence="1">
    <location>
        <begin position="26"/>
        <end position="145"/>
    </location>
</feature>
<gene>
    <name evidence="2" type="ORF">ABWK59_03300</name>
</gene>
<proteinExistence type="predicted"/>
<dbReference type="EMBL" id="CP159872">
    <property type="protein sequence ID" value="XCM78026.1"/>
    <property type="molecule type" value="Genomic_DNA"/>
</dbReference>
<dbReference type="InterPro" id="IPR050471">
    <property type="entry name" value="AB_hydrolase"/>
</dbReference>
<reference evidence="2" key="1">
    <citation type="submission" date="2024-06" db="EMBL/GenBank/DDBJ databases">
        <title>The genome sequences of Kitasatospora sp. strain HUAS MG31.</title>
        <authorList>
            <person name="Mo P."/>
        </authorList>
    </citation>
    <scope>NUCLEOTIDE SEQUENCE</scope>
    <source>
        <strain evidence="2">HUAS MG31</strain>
    </source>
</reference>
<keyword evidence="2" id="KW-0378">Hydrolase</keyword>
<dbReference type="InterPro" id="IPR029058">
    <property type="entry name" value="AB_hydrolase_fold"/>
</dbReference>
<dbReference type="PANTHER" id="PTHR43433">
    <property type="entry name" value="HYDROLASE, ALPHA/BETA FOLD FAMILY PROTEIN"/>
    <property type="match status" value="1"/>
</dbReference>
<evidence type="ECO:0000313" key="2">
    <source>
        <dbReference type="EMBL" id="XCM78026.1"/>
    </source>
</evidence>
<protein>
    <submittedName>
        <fullName evidence="2">Alpha/beta hydrolase</fullName>
    </submittedName>
</protein>
<dbReference type="KEGG" id="kcm:ABWK59_03300"/>
<dbReference type="Pfam" id="PF00561">
    <property type="entry name" value="Abhydrolase_1"/>
    <property type="match status" value="1"/>
</dbReference>
<dbReference type="Gene3D" id="3.40.50.1820">
    <property type="entry name" value="alpha/beta hydrolase"/>
    <property type="match status" value="1"/>
</dbReference>
<dbReference type="InterPro" id="IPR000073">
    <property type="entry name" value="AB_hydrolase_1"/>
</dbReference>
<dbReference type="RefSeq" id="WP_354637769.1">
    <property type="nucleotide sequence ID" value="NZ_CP159872.1"/>
</dbReference>
<evidence type="ECO:0000259" key="1">
    <source>
        <dbReference type="Pfam" id="PF00561"/>
    </source>
</evidence>